<evidence type="ECO:0000256" key="7">
    <source>
        <dbReference type="ARBA" id="ARBA00048248"/>
    </source>
</evidence>
<evidence type="ECO:0000313" key="12">
    <source>
        <dbReference type="Proteomes" id="UP000235670"/>
    </source>
</evidence>
<evidence type="ECO:0000256" key="9">
    <source>
        <dbReference type="PROSITE-ProRule" id="PRU00182"/>
    </source>
</evidence>
<evidence type="ECO:0000256" key="1">
    <source>
        <dbReference type="ARBA" id="ARBA00022598"/>
    </source>
</evidence>
<dbReference type="FunFam" id="1.10.240.10:FF:000001">
    <property type="entry name" value="Tyrosine--tRNA ligase"/>
    <property type="match status" value="1"/>
</dbReference>
<dbReference type="Pfam" id="PF22421">
    <property type="entry name" value="SYY_C-terminal"/>
    <property type="match status" value="1"/>
</dbReference>
<dbReference type="PRINTS" id="PR01040">
    <property type="entry name" value="TRNASYNTHTYR"/>
</dbReference>
<accession>A0A2N6SFJ5</accession>
<dbReference type="InterPro" id="IPR036986">
    <property type="entry name" value="S4_RNA-bd_sf"/>
</dbReference>
<dbReference type="STRING" id="84135.GCA_001052115_01459"/>
<dbReference type="PROSITE" id="PS00178">
    <property type="entry name" value="AA_TRNA_LIGASE_I"/>
    <property type="match status" value="1"/>
</dbReference>
<comment type="similarity">
    <text evidence="8">Belongs to the class-I aminoacyl-tRNA synthetase family. TyrS type 1 subfamily.</text>
</comment>
<dbReference type="OrthoDB" id="9804243at2"/>
<evidence type="ECO:0000256" key="6">
    <source>
        <dbReference type="ARBA" id="ARBA00023146"/>
    </source>
</evidence>
<keyword evidence="5 8" id="KW-0648">Protein biosynthesis</keyword>
<dbReference type="InterPro" id="IPR002305">
    <property type="entry name" value="aa-tRNA-synth_Ic"/>
</dbReference>
<organism evidence="11 12">
    <name type="scientific">Gemella sanguinis</name>
    <dbReference type="NCBI Taxonomy" id="84135"/>
    <lineage>
        <taxon>Bacteria</taxon>
        <taxon>Bacillati</taxon>
        <taxon>Bacillota</taxon>
        <taxon>Bacilli</taxon>
        <taxon>Bacillales</taxon>
        <taxon>Gemellaceae</taxon>
        <taxon>Gemella</taxon>
    </lineage>
</organism>
<evidence type="ECO:0000256" key="3">
    <source>
        <dbReference type="ARBA" id="ARBA00022840"/>
    </source>
</evidence>
<dbReference type="PANTHER" id="PTHR11766:SF0">
    <property type="entry name" value="TYROSINE--TRNA LIGASE, MITOCHONDRIAL"/>
    <property type="match status" value="1"/>
</dbReference>
<feature type="binding site" evidence="8">
    <location>
        <position position="171"/>
    </location>
    <ligand>
        <name>L-tyrosine</name>
        <dbReference type="ChEBI" id="CHEBI:58315"/>
    </ligand>
</feature>
<evidence type="ECO:0000259" key="10">
    <source>
        <dbReference type="SMART" id="SM00363"/>
    </source>
</evidence>
<dbReference type="GO" id="GO:0005524">
    <property type="term" value="F:ATP binding"/>
    <property type="evidence" value="ECO:0007669"/>
    <property type="project" value="UniProtKB-UniRule"/>
</dbReference>
<dbReference type="GO" id="GO:0004831">
    <property type="term" value="F:tyrosine-tRNA ligase activity"/>
    <property type="evidence" value="ECO:0007669"/>
    <property type="project" value="UniProtKB-UniRule"/>
</dbReference>
<dbReference type="HAMAP" id="MF_02006">
    <property type="entry name" value="Tyr_tRNA_synth_type1"/>
    <property type="match status" value="1"/>
</dbReference>
<dbReference type="InterPro" id="IPR024107">
    <property type="entry name" value="Tyr-tRNA-ligase_bac_1"/>
</dbReference>
<dbReference type="RefSeq" id="WP_102189454.1">
    <property type="nucleotide sequence ID" value="NZ_PNGT01000002.1"/>
</dbReference>
<dbReference type="InterPro" id="IPR002307">
    <property type="entry name" value="Tyr-tRNA-ligase"/>
</dbReference>
<dbReference type="CDD" id="cd00165">
    <property type="entry name" value="S4"/>
    <property type="match status" value="1"/>
</dbReference>
<dbReference type="GO" id="GO:0003723">
    <property type="term" value="F:RNA binding"/>
    <property type="evidence" value="ECO:0007669"/>
    <property type="project" value="UniProtKB-KW"/>
</dbReference>
<keyword evidence="2 8" id="KW-0547">Nucleotide-binding</keyword>
<reference evidence="11 12" key="1">
    <citation type="submission" date="2017-09" db="EMBL/GenBank/DDBJ databases">
        <title>Bacterial strain isolated from the female urinary microbiota.</title>
        <authorList>
            <person name="Thomas-White K."/>
            <person name="Kumar N."/>
            <person name="Forster S."/>
            <person name="Putonti C."/>
            <person name="Lawley T."/>
            <person name="Wolfe A.J."/>
        </authorList>
    </citation>
    <scope>NUCLEOTIDE SEQUENCE [LARGE SCALE GENOMIC DNA]</scope>
    <source>
        <strain evidence="11 12">UMB0186</strain>
    </source>
</reference>
<keyword evidence="1 8" id="KW-0436">Ligase</keyword>
<keyword evidence="6 8" id="KW-0030">Aminoacyl-tRNA synthetase</keyword>
<dbReference type="InterPro" id="IPR001412">
    <property type="entry name" value="aa-tRNA-synth_I_CS"/>
</dbReference>
<keyword evidence="8" id="KW-0963">Cytoplasm</keyword>
<dbReference type="PANTHER" id="PTHR11766">
    <property type="entry name" value="TYROSYL-TRNA SYNTHETASE"/>
    <property type="match status" value="1"/>
</dbReference>
<keyword evidence="4 9" id="KW-0694">RNA-binding</keyword>
<feature type="binding site" evidence="8">
    <location>
        <position position="231"/>
    </location>
    <ligand>
        <name>ATP</name>
        <dbReference type="ChEBI" id="CHEBI:30616"/>
    </ligand>
</feature>
<evidence type="ECO:0000256" key="5">
    <source>
        <dbReference type="ARBA" id="ARBA00022917"/>
    </source>
</evidence>
<dbReference type="NCBIfam" id="TIGR00234">
    <property type="entry name" value="tyrS"/>
    <property type="match status" value="1"/>
</dbReference>
<dbReference type="AlphaFoldDB" id="A0A2N6SFJ5"/>
<keyword evidence="3 8" id="KW-0067">ATP-binding</keyword>
<gene>
    <name evidence="8" type="primary">tyrS</name>
    <name evidence="11" type="ORF">CJ218_02090</name>
</gene>
<dbReference type="GO" id="GO:0006437">
    <property type="term" value="P:tyrosyl-tRNA aminoacylation"/>
    <property type="evidence" value="ECO:0007669"/>
    <property type="project" value="UniProtKB-UniRule"/>
</dbReference>
<dbReference type="Pfam" id="PF00579">
    <property type="entry name" value="tRNA-synt_1b"/>
    <property type="match status" value="1"/>
</dbReference>
<dbReference type="Gene3D" id="1.10.240.10">
    <property type="entry name" value="Tyrosyl-Transfer RNA Synthetase"/>
    <property type="match status" value="1"/>
</dbReference>
<proteinExistence type="inferred from homology"/>
<evidence type="ECO:0000256" key="4">
    <source>
        <dbReference type="ARBA" id="ARBA00022884"/>
    </source>
</evidence>
<dbReference type="GO" id="GO:0005829">
    <property type="term" value="C:cytosol"/>
    <property type="evidence" value="ECO:0007669"/>
    <property type="project" value="TreeGrafter"/>
</dbReference>
<comment type="subunit">
    <text evidence="8">Homodimer.</text>
</comment>
<dbReference type="SMART" id="SM00363">
    <property type="entry name" value="S4"/>
    <property type="match status" value="1"/>
</dbReference>
<feature type="short sequence motif" description="'KMSKS' region" evidence="8">
    <location>
        <begin position="228"/>
        <end position="232"/>
    </location>
</feature>
<dbReference type="InterPro" id="IPR054608">
    <property type="entry name" value="SYY-like_C"/>
</dbReference>
<evidence type="ECO:0000313" key="11">
    <source>
        <dbReference type="EMBL" id="PMC52701.1"/>
    </source>
</evidence>
<evidence type="ECO:0000256" key="2">
    <source>
        <dbReference type="ARBA" id="ARBA00022741"/>
    </source>
</evidence>
<dbReference type="CDD" id="cd00805">
    <property type="entry name" value="TyrRS_core"/>
    <property type="match status" value="1"/>
</dbReference>
<comment type="catalytic activity">
    <reaction evidence="7 8">
        <text>tRNA(Tyr) + L-tyrosine + ATP = L-tyrosyl-tRNA(Tyr) + AMP + diphosphate + H(+)</text>
        <dbReference type="Rhea" id="RHEA:10220"/>
        <dbReference type="Rhea" id="RHEA-COMP:9706"/>
        <dbReference type="Rhea" id="RHEA-COMP:9707"/>
        <dbReference type="ChEBI" id="CHEBI:15378"/>
        <dbReference type="ChEBI" id="CHEBI:30616"/>
        <dbReference type="ChEBI" id="CHEBI:33019"/>
        <dbReference type="ChEBI" id="CHEBI:58315"/>
        <dbReference type="ChEBI" id="CHEBI:78442"/>
        <dbReference type="ChEBI" id="CHEBI:78536"/>
        <dbReference type="ChEBI" id="CHEBI:456215"/>
        <dbReference type="EC" id="6.1.1.1"/>
    </reaction>
</comment>
<name>A0A2N6SFJ5_9BACL</name>
<comment type="caution">
    <text evidence="11">The sequence shown here is derived from an EMBL/GenBank/DDBJ whole genome shotgun (WGS) entry which is preliminary data.</text>
</comment>
<comment type="function">
    <text evidence="8">Catalyzes the attachment of tyrosine to tRNA(Tyr) in a two-step reaction: tyrosine is first activated by ATP to form Tyr-AMP and then transferred to the acceptor end of tRNA(Tyr).</text>
</comment>
<feature type="short sequence motif" description="'HIGH' region" evidence="8">
    <location>
        <begin position="40"/>
        <end position="49"/>
    </location>
</feature>
<feature type="binding site" evidence="8">
    <location>
        <position position="35"/>
    </location>
    <ligand>
        <name>L-tyrosine</name>
        <dbReference type="ChEBI" id="CHEBI:58315"/>
    </ligand>
</feature>
<dbReference type="InterPro" id="IPR014729">
    <property type="entry name" value="Rossmann-like_a/b/a_fold"/>
</dbReference>
<dbReference type="Gene3D" id="3.10.290.10">
    <property type="entry name" value="RNA-binding S4 domain"/>
    <property type="match status" value="1"/>
</dbReference>
<sequence>MSKLLDDLKFRDLVYQQTDEEGIAKLLENESVSIYCGTDPTGDSLHVGHLLPFLTLRRFAQHGHKPVVLVGGGTGIIGDPSGRSEERQLQSLDTVAENAKKLENQLRNIFRGHDNIEFVNNGDWLGKLSMIEFLRDYGKLINVNYLLAKDSVSSRLENGLSFTEFSYALLQGIDYAHLNEHHNVKIQLGGSDQWGNITTGLEIMRKLRGDVEAYGFTIPLMLKSDGTKFGKSTGGAVWLDPEKTTPYEFYQFWFNTADSDVISAIKKFTFLEREEIEKLEESVEKEPHLRLAQKALAEELVKIVHGEKALESALNITKALFSGNVKELTHDELQEAVKGMPKSEAEKKEYNIVDFLVETKLVQSKRQAREDVNNGAIYVNGDRITDLDYVVGAESRLEDAFTVLRRGKKKYQLVEYK</sequence>
<dbReference type="SUPFAM" id="SSF52374">
    <property type="entry name" value="Nucleotidylyl transferase"/>
    <property type="match status" value="1"/>
</dbReference>
<dbReference type="Gene3D" id="3.40.50.620">
    <property type="entry name" value="HUPs"/>
    <property type="match status" value="1"/>
</dbReference>
<protein>
    <recommendedName>
        <fullName evidence="8">Tyrosine--tRNA ligase</fullName>
        <ecNumber evidence="8">6.1.1.1</ecNumber>
    </recommendedName>
    <alternativeName>
        <fullName evidence="8">Tyrosyl-tRNA synthetase</fullName>
        <shortName evidence="8">TyrRS</shortName>
    </alternativeName>
</protein>
<dbReference type="EMBL" id="PNGT01000002">
    <property type="protein sequence ID" value="PMC52701.1"/>
    <property type="molecule type" value="Genomic_DNA"/>
</dbReference>
<evidence type="ECO:0000256" key="8">
    <source>
        <dbReference type="HAMAP-Rule" id="MF_02006"/>
    </source>
</evidence>
<dbReference type="Proteomes" id="UP000235670">
    <property type="component" value="Unassembled WGS sequence"/>
</dbReference>
<dbReference type="EC" id="6.1.1.1" evidence="8"/>
<feature type="domain" description="RNA-binding S4" evidence="10">
    <location>
        <begin position="351"/>
        <end position="412"/>
    </location>
</feature>
<dbReference type="InterPro" id="IPR024088">
    <property type="entry name" value="Tyr-tRNA-ligase_bac-type"/>
</dbReference>
<dbReference type="SUPFAM" id="SSF55174">
    <property type="entry name" value="Alpha-L RNA-binding motif"/>
    <property type="match status" value="1"/>
</dbReference>
<feature type="binding site" evidence="8">
    <location>
        <position position="167"/>
    </location>
    <ligand>
        <name>L-tyrosine</name>
        <dbReference type="ChEBI" id="CHEBI:58315"/>
    </ligand>
</feature>
<dbReference type="InterPro" id="IPR002942">
    <property type="entry name" value="S4_RNA-bd"/>
</dbReference>
<dbReference type="PROSITE" id="PS50889">
    <property type="entry name" value="S4"/>
    <property type="match status" value="1"/>
</dbReference>
<comment type="subcellular location">
    <subcellularLocation>
        <location evidence="8">Cytoplasm</location>
    </subcellularLocation>
</comment>